<protein>
    <submittedName>
        <fullName evidence="1">Glyceraldehyde-3-phosphate dehydrogenase</fullName>
    </submittedName>
</protein>
<dbReference type="Proteomes" id="UP000317812">
    <property type="component" value="Chromosome"/>
</dbReference>
<evidence type="ECO:0000313" key="2">
    <source>
        <dbReference type="Proteomes" id="UP000317812"/>
    </source>
</evidence>
<gene>
    <name evidence="1" type="ORF">ES815_16665</name>
</gene>
<sequence>MAFSCKQRRKIPVAGATVNISLRRRIKHQKSATCMSLICHEIVKICRSKNKQIIINFLH</sequence>
<dbReference type="EMBL" id="CP035382">
    <property type="protein sequence ID" value="QDK19834.1"/>
    <property type="molecule type" value="Genomic_DNA"/>
</dbReference>
<evidence type="ECO:0000313" key="1">
    <source>
        <dbReference type="EMBL" id="QDK19834.1"/>
    </source>
</evidence>
<name>A0AAP9DC65_9ENTR</name>
<reference evidence="1 2" key="1">
    <citation type="submission" date="2019-01" db="EMBL/GenBank/DDBJ databases">
        <title>Florfenicol resistance in Enterobacteriaceae and whole-genome sequence analysis of florfenicol-resistant Leclercia adecarboxylata strain R25.</title>
        <authorList>
            <person name="Bao Q."/>
            <person name="Ying Y."/>
        </authorList>
    </citation>
    <scope>NUCLEOTIDE SEQUENCE [LARGE SCALE GENOMIC DNA]</scope>
    <source>
        <strain evidence="1 2">R25</strain>
    </source>
</reference>
<accession>A0AAP9DC65</accession>
<dbReference type="AlphaFoldDB" id="A0AAP9DC65"/>
<organism evidence="1 2">
    <name type="scientific">Leclercia adecarboxylata</name>
    <dbReference type="NCBI Taxonomy" id="83655"/>
    <lineage>
        <taxon>Bacteria</taxon>
        <taxon>Pseudomonadati</taxon>
        <taxon>Pseudomonadota</taxon>
        <taxon>Gammaproteobacteria</taxon>
        <taxon>Enterobacterales</taxon>
        <taxon>Enterobacteriaceae</taxon>
        <taxon>Leclercia</taxon>
    </lineage>
</organism>
<proteinExistence type="predicted"/>